<accession>A0A0M6YL25</accession>
<dbReference type="PANTHER" id="PTHR43124">
    <property type="entry name" value="PURINE EFFLUX PUMP PBUE"/>
    <property type="match status" value="1"/>
</dbReference>
<dbReference type="RefSeq" id="WP_055086810.1">
    <property type="nucleotide sequence ID" value="NZ_CXSU01000012.1"/>
</dbReference>
<dbReference type="EMBL" id="CXSU01000012">
    <property type="protein sequence ID" value="CTQ51058.1"/>
    <property type="molecule type" value="Genomic_DNA"/>
</dbReference>
<evidence type="ECO:0000256" key="5">
    <source>
        <dbReference type="ARBA" id="ARBA00023136"/>
    </source>
</evidence>
<evidence type="ECO:0000256" key="3">
    <source>
        <dbReference type="ARBA" id="ARBA00022692"/>
    </source>
</evidence>
<dbReference type="PANTHER" id="PTHR43124:SF3">
    <property type="entry name" value="CHLORAMPHENICOL EFFLUX PUMP RV0191"/>
    <property type="match status" value="1"/>
</dbReference>
<feature type="transmembrane region" description="Helical" evidence="6">
    <location>
        <begin position="268"/>
        <end position="297"/>
    </location>
</feature>
<evidence type="ECO:0000256" key="1">
    <source>
        <dbReference type="ARBA" id="ARBA00004651"/>
    </source>
</evidence>
<dbReference type="Proteomes" id="UP000049222">
    <property type="component" value="Unassembled WGS sequence"/>
</dbReference>
<keyword evidence="3 6" id="KW-0812">Transmembrane</keyword>
<keyword evidence="9" id="KW-1185">Reference proteome</keyword>
<dbReference type="AlphaFoldDB" id="A0A0M6YL25"/>
<gene>
    <name evidence="8" type="ORF">JDO7802_03096</name>
</gene>
<feature type="transmembrane region" description="Helical" evidence="6">
    <location>
        <begin position="336"/>
        <end position="364"/>
    </location>
</feature>
<feature type="transmembrane region" description="Helical" evidence="6">
    <location>
        <begin position="235"/>
        <end position="256"/>
    </location>
</feature>
<sequence length="383" mass="38775">MDRTRWTLVALIFCGGLLAAAQFGKITLTLPQVAQAFDRPVTAVAFLVSLVGIMGLMLGPMAGGIAAGHGIGRTFLAGLVLGGAMSLVQATLPPIWLFSASRAVEGVAHLALVVAGPPLMAGASSDADRPLVMGLWAVFFGASLALSAQIFPGLLAAGGLPLLFALHGALMLVLAAVMWRIVPRLSRAPISLNPVTVHREIYGSIRYMAPGLGFVCYTFLFIAAIAFLPDALGRPALATILPLVTLVSTLAGGALCRRFAPHHVGAAGYAGTALGALGLALGLPFAVEACFVFMGLIPGASFASIPAWNAAPGDRARATGAIAQLGNLGTVTGTPLFAVTFAAGGLTALIWLTVGVALLGLILVSWAGARASGSAGAGVLNVR</sequence>
<dbReference type="GO" id="GO:0022857">
    <property type="term" value="F:transmembrane transporter activity"/>
    <property type="evidence" value="ECO:0007669"/>
    <property type="project" value="InterPro"/>
</dbReference>
<dbReference type="Pfam" id="PF07690">
    <property type="entry name" value="MFS_1"/>
    <property type="match status" value="1"/>
</dbReference>
<feature type="transmembrane region" description="Helical" evidence="6">
    <location>
        <begin position="103"/>
        <end position="123"/>
    </location>
</feature>
<feature type="transmembrane region" description="Helical" evidence="6">
    <location>
        <begin position="135"/>
        <end position="156"/>
    </location>
</feature>
<feature type="transmembrane region" description="Helical" evidence="6">
    <location>
        <begin position="162"/>
        <end position="182"/>
    </location>
</feature>
<evidence type="ECO:0000313" key="8">
    <source>
        <dbReference type="EMBL" id="CTQ51058.1"/>
    </source>
</evidence>
<dbReference type="InterPro" id="IPR036259">
    <property type="entry name" value="MFS_trans_sf"/>
</dbReference>
<proteinExistence type="predicted"/>
<evidence type="ECO:0000256" key="2">
    <source>
        <dbReference type="ARBA" id="ARBA00022475"/>
    </source>
</evidence>
<protein>
    <submittedName>
        <fullName evidence="8">Major Facilitator Superfamily protein</fullName>
    </submittedName>
</protein>
<evidence type="ECO:0000256" key="6">
    <source>
        <dbReference type="SAM" id="Phobius"/>
    </source>
</evidence>
<dbReference type="GO" id="GO:0005886">
    <property type="term" value="C:plasma membrane"/>
    <property type="evidence" value="ECO:0007669"/>
    <property type="project" value="UniProtKB-SubCell"/>
</dbReference>
<evidence type="ECO:0000313" key="9">
    <source>
        <dbReference type="Proteomes" id="UP000049222"/>
    </source>
</evidence>
<dbReference type="PROSITE" id="PS50850">
    <property type="entry name" value="MFS"/>
    <property type="match status" value="1"/>
</dbReference>
<dbReference type="InterPro" id="IPR050189">
    <property type="entry name" value="MFS_Efflux_Transporters"/>
</dbReference>
<feature type="transmembrane region" description="Helical" evidence="6">
    <location>
        <begin position="46"/>
        <end position="68"/>
    </location>
</feature>
<dbReference type="Gene3D" id="1.20.1250.20">
    <property type="entry name" value="MFS general substrate transporter like domains"/>
    <property type="match status" value="1"/>
</dbReference>
<evidence type="ECO:0000259" key="7">
    <source>
        <dbReference type="PROSITE" id="PS50850"/>
    </source>
</evidence>
<feature type="transmembrane region" description="Helical" evidence="6">
    <location>
        <begin position="75"/>
        <end position="97"/>
    </location>
</feature>
<dbReference type="InterPro" id="IPR011701">
    <property type="entry name" value="MFS"/>
</dbReference>
<evidence type="ECO:0000256" key="4">
    <source>
        <dbReference type="ARBA" id="ARBA00022989"/>
    </source>
</evidence>
<keyword evidence="4 6" id="KW-1133">Transmembrane helix</keyword>
<dbReference type="OrthoDB" id="6095882at2"/>
<feature type="domain" description="Major facilitator superfamily (MFS) profile" evidence="7">
    <location>
        <begin position="8"/>
        <end position="372"/>
    </location>
</feature>
<reference evidence="8 9" key="1">
    <citation type="submission" date="2015-07" db="EMBL/GenBank/DDBJ databases">
        <authorList>
            <person name="Noorani M."/>
        </authorList>
    </citation>
    <scope>NUCLEOTIDE SEQUENCE [LARGE SCALE GENOMIC DNA]</scope>
    <source>
        <strain evidence="8 9">CECT 7802</strain>
    </source>
</reference>
<comment type="subcellular location">
    <subcellularLocation>
        <location evidence="1">Cell membrane</location>
        <topology evidence="1">Multi-pass membrane protein</topology>
    </subcellularLocation>
</comment>
<keyword evidence="2" id="KW-1003">Cell membrane</keyword>
<organism evidence="8 9">
    <name type="scientific">Jannaschia donghaensis</name>
    <dbReference type="NCBI Taxonomy" id="420998"/>
    <lineage>
        <taxon>Bacteria</taxon>
        <taxon>Pseudomonadati</taxon>
        <taxon>Pseudomonadota</taxon>
        <taxon>Alphaproteobacteria</taxon>
        <taxon>Rhodobacterales</taxon>
        <taxon>Roseobacteraceae</taxon>
        <taxon>Jannaschia</taxon>
    </lineage>
</organism>
<feature type="transmembrane region" description="Helical" evidence="6">
    <location>
        <begin position="207"/>
        <end position="229"/>
    </location>
</feature>
<dbReference type="InterPro" id="IPR020846">
    <property type="entry name" value="MFS_dom"/>
</dbReference>
<dbReference type="STRING" id="420998.JDO7802_03096"/>
<keyword evidence="5 6" id="KW-0472">Membrane</keyword>
<name>A0A0M6YL25_9RHOB</name>
<dbReference type="SUPFAM" id="SSF103473">
    <property type="entry name" value="MFS general substrate transporter"/>
    <property type="match status" value="1"/>
</dbReference>